<sequence length="57" mass="5944">MTVLLLLVGGALLLYSLLISFTPAVFIAAWIVLVGAAVCDRLAVIARLLTTKGTTEA</sequence>
<reference evidence="1" key="1">
    <citation type="journal article" date="2015" name="Nature">
        <title>Complex archaea that bridge the gap between prokaryotes and eukaryotes.</title>
        <authorList>
            <person name="Spang A."/>
            <person name="Saw J.H."/>
            <person name="Jorgensen S.L."/>
            <person name="Zaremba-Niedzwiedzka K."/>
            <person name="Martijn J."/>
            <person name="Lind A.E."/>
            <person name="van Eijk R."/>
            <person name="Schleper C."/>
            <person name="Guy L."/>
            <person name="Ettema T.J."/>
        </authorList>
    </citation>
    <scope>NUCLEOTIDE SEQUENCE</scope>
</reference>
<accession>A0A0F8YHL7</accession>
<evidence type="ECO:0000313" key="1">
    <source>
        <dbReference type="EMBL" id="KKK53704.1"/>
    </source>
</evidence>
<gene>
    <name evidence="1" type="ORF">LCGC14_3092110</name>
</gene>
<comment type="caution">
    <text evidence="1">The sequence shown here is derived from an EMBL/GenBank/DDBJ whole genome shotgun (WGS) entry which is preliminary data.</text>
</comment>
<proteinExistence type="predicted"/>
<organism evidence="1">
    <name type="scientific">marine sediment metagenome</name>
    <dbReference type="NCBI Taxonomy" id="412755"/>
    <lineage>
        <taxon>unclassified sequences</taxon>
        <taxon>metagenomes</taxon>
        <taxon>ecological metagenomes</taxon>
    </lineage>
</organism>
<dbReference type="EMBL" id="LAZR01066368">
    <property type="protein sequence ID" value="KKK53704.1"/>
    <property type="molecule type" value="Genomic_DNA"/>
</dbReference>
<dbReference type="AlphaFoldDB" id="A0A0F8YHL7"/>
<protein>
    <submittedName>
        <fullName evidence="1">Uncharacterized protein</fullName>
    </submittedName>
</protein>
<name>A0A0F8YHL7_9ZZZZ</name>